<dbReference type="AlphaFoldDB" id="A0A2L1UZ56"/>
<proteinExistence type="predicted"/>
<reference evidence="2" key="1">
    <citation type="submission" date="2017-01" db="EMBL/GenBank/DDBJ databases">
        <title>Genome sequence of Rouxiella sp. ERMR1:05.</title>
        <authorList>
            <person name="Kumar R."/>
            <person name="Singh D."/>
            <person name="Kumar S."/>
        </authorList>
    </citation>
    <scope>NUCLEOTIDE SEQUENCE [LARGE SCALE GENOMIC DNA]</scope>
    <source>
        <strain evidence="2">ERMR1:05</strain>
        <plasmid evidence="2">unnamed3</plasmid>
    </source>
</reference>
<keyword evidence="1" id="KW-0614">Plasmid</keyword>
<dbReference type="RefSeq" id="WP_104925562.1">
    <property type="nucleotide sequence ID" value="NZ_CP019065.1"/>
</dbReference>
<dbReference type="KEGG" id="rox:BV494_25545"/>
<evidence type="ECO:0000313" key="1">
    <source>
        <dbReference type="EMBL" id="AVF38243.1"/>
    </source>
</evidence>
<sequence length="408" mass="47684">MMNIDDYERDAFSDITNFIAQEIYVLAVRKSFPLEFNLIMQLTNNIKEEFNFVKDDFNETTTYEYIVETLINSIVTEGDNDSLLEKVNYHLDNIYPYYEDEHLNHITNLRNRIIESLGKIIKKNSGFQININHLYPPYVLCLNNDYLSALVYYYGKEYIPTEIKTKEGRKISFTNAPYELRKRYSYSNCRTRLIQHEVNTPKGTLKKTLINNGLTMDFTGDQEYLIQEIFLLDFLPDSETVSFTDELRVSINTSIPLDDLEVDKILAIIRCEISSLQRDNKHGKYLLAESLNDLEKASNIPDIKNHDMINLKELHKSHVPELTTFYQAKNYLCGLVILYRNLFIHKYDGTSLEDLFSDFSEELTEVIKIDNSKFTPVTISRGYNKIKKIFINQINSLCDDNKEPASFL</sequence>
<gene>
    <name evidence="1" type="ORF">BV494_25545</name>
</gene>
<organism evidence="1 2">
    <name type="scientific">Rahnella sikkimica</name>
    <dbReference type="NCBI Taxonomy" id="1805933"/>
    <lineage>
        <taxon>Bacteria</taxon>
        <taxon>Pseudomonadati</taxon>
        <taxon>Pseudomonadota</taxon>
        <taxon>Gammaproteobacteria</taxon>
        <taxon>Enterobacterales</taxon>
        <taxon>Yersiniaceae</taxon>
        <taxon>Rahnella</taxon>
    </lineage>
</organism>
<dbReference type="EMBL" id="CP019065">
    <property type="protein sequence ID" value="AVF38243.1"/>
    <property type="molecule type" value="Genomic_DNA"/>
</dbReference>
<evidence type="ECO:0000313" key="2">
    <source>
        <dbReference type="Proteomes" id="UP000239197"/>
    </source>
</evidence>
<accession>A0A2L1UZ56</accession>
<dbReference type="OrthoDB" id="6593965at2"/>
<geneLocation type="plasmid" evidence="1 2">
    <name>unnamed3</name>
</geneLocation>
<protein>
    <submittedName>
        <fullName evidence="1">Uncharacterized protein</fullName>
    </submittedName>
</protein>
<name>A0A2L1UZ56_9GAMM</name>
<keyword evidence="2" id="KW-1185">Reference proteome</keyword>
<dbReference type="Proteomes" id="UP000239197">
    <property type="component" value="Plasmid unnamed3"/>
</dbReference>